<keyword evidence="1" id="KW-0472">Membrane</keyword>
<dbReference type="Pfam" id="PF13100">
    <property type="entry name" value="OstA_2"/>
    <property type="match status" value="1"/>
</dbReference>
<name>A0A382JM32_9ZZZZ</name>
<dbReference type="Gene3D" id="2.60.450.10">
    <property type="entry name" value="Lipopolysaccharide (LPS) transport protein A like domain"/>
    <property type="match status" value="1"/>
</dbReference>
<feature type="non-terminal residue" evidence="3">
    <location>
        <position position="438"/>
    </location>
</feature>
<sequence length="438" mass="48917">PVEGGSVQELKGDVLFKKGEMELSCKKAIFNERTGMATLTGNTNVVKNDLHLTCDSLLFYSQEDILKNFNNVHIWDSDYNLTADSVIYLTKIDSGYANGNATLIQQKQTINADALHYHKKPESDAVSYEAVGNVIIEEGTRIATCGHAIYNRDAGKTVLKVNPEIDDGGRNLSGTEISLYYENEQLKTLLIPEKAHMVSPQFGWRKTVGDSLIQRDSVKTMNDLQGKTLNGFFIDGELDSIRLAGMAMSVYHVFEDSIYKGINEASGDTITMLFDKEDMEEILISGGAQGTFIPDSTNANTESPIIYASKNIQYLTGEELTHLKKNASITHENTKLTAGYMKLNMKSNVLNALPTLPNDTTDIPIKPTVEEKGKEPMRGDEILYNLKSKRGRITMGDTKMDDGYYYGEEIRNQEEGTYYIRESIYTTCDLVIPHFHFA</sequence>
<feature type="domain" description="Organic solvent tolerance-like N-terminal" evidence="2">
    <location>
        <begin position="37"/>
        <end position="147"/>
    </location>
</feature>
<organism evidence="3">
    <name type="scientific">marine metagenome</name>
    <dbReference type="NCBI Taxonomy" id="408172"/>
    <lineage>
        <taxon>unclassified sequences</taxon>
        <taxon>metagenomes</taxon>
        <taxon>ecological metagenomes</taxon>
    </lineage>
</organism>
<dbReference type="EMBL" id="UINC01074745">
    <property type="protein sequence ID" value="SVC12243.1"/>
    <property type="molecule type" value="Genomic_DNA"/>
</dbReference>
<evidence type="ECO:0000259" key="2">
    <source>
        <dbReference type="Pfam" id="PF13100"/>
    </source>
</evidence>
<accession>A0A382JM32</accession>
<feature type="non-terminal residue" evidence="3">
    <location>
        <position position="1"/>
    </location>
</feature>
<proteinExistence type="predicted"/>
<reference evidence="3" key="1">
    <citation type="submission" date="2018-05" db="EMBL/GenBank/DDBJ databases">
        <authorList>
            <person name="Lanie J.A."/>
            <person name="Ng W.-L."/>
            <person name="Kazmierczak K.M."/>
            <person name="Andrzejewski T.M."/>
            <person name="Davidsen T.M."/>
            <person name="Wayne K.J."/>
            <person name="Tettelin H."/>
            <person name="Glass J.I."/>
            <person name="Rusch D."/>
            <person name="Podicherti R."/>
            <person name="Tsui H.-C.T."/>
            <person name="Winkler M.E."/>
        </authorList>
    </citation>
    <scope>NUCLEOTIDE SEQUENCE</scope>
</reference>
<evidence type="ECO:0000313" key="3">
    <source>
        <dbReference type="EMBL" id="SVC12243.1"/>
    </source>
</evidence>
<dbReference type="GO" id="GO:0009279">
    <property type="term" value="C:cell outer membrane"/>
    <property type="evidence" value="ECO:0007669"/>
    <property type="project" value="TreeGrafter"/>
</dbReference>
<protein>
    <recommendedName>
        <fullName evidence="2">Organic solvent tolerance-like N-terminal domain-containing protein</fullName>
    </recommendedName>
</protein>
<evidence type="ECO:0000256" key="1">
    <source>
        <dbReference type="ARBA" id="ARBA00023237"/>
    </source>
</evidence>
<dbReference type="AlphaFoldDB" id="A0A382JM32"/>
<dbReference type="PANTHER" id="PTHR30189:SF1">
    <property type="entry name" value="LPS-ASSEMBLY PROTEIN LPTD"/>
    <property type="match status" value="1"/>
</dbReference>
<dbReference type="InterPro" id="IPR050218">
    <property type="entry name" value="LptD"/>
</dbReference>
<dbReference type="GO" id="GO:1990351">
    <property type="term" value="C:transporter complex"/>
    <property type="evidence" value="ECO:0007669"/>
    <property type="project" value="TreeGrafter"/>
</dbReference>
<keyword evidence="1" id="KW-0998">Cell outer membrane</keyword>
<dbReference type="InterPro" id="IPR005653">
    <property type="entry name" value="OstA-like_N"/>
</dbReference>
<gene>
    <name evidence="3" type="ORF">METZ01_LOCUS265097</name>
</gene>
<dbReference type="PANTHER" id="PTHR30189">
    <property type="entry name" value="LPS-ASSEMBLY PROTEIN"/>
    <property type="match status" value="1"/>
</dbReference>